<accession>A0ABN8NFA4</accession>
<dbReference type="EMBL" id="CALNXI010000781">
    <property type="protein sequence ID" value="CAH3046796.1"/>
    <property type="molecule type" value="Genomic_DNA"/>
</dbReference>
<protein>
    <submittedName>
        <fullName evidence="3">Uncharacterized protein</fullName>
    </submittedName>
</protein>
<gene>
    <name evidence="3" type="ORF">PEVE_00041319</name>
</gene>
<reference evidence="3 4" key="1">
    <citation type="submission" date="2022-05" db="EMBL/GenBank/DDBJ databases">
        <authorList>
            <consortium name="Genoscope - CEA"/>
            <person name="William W."/>
        </authorList>
    </citation>
    <scope>NUCLEOTIDE SEQUENCE [LARGE SCALE GENOMIC DNA]</scope>
</reference>
<evidence type="ECO:0000256" key="1">
    <source>
        <dbReference type="ARBA" id="ARBA00022441"/>
    </source>
</evidence>
<dbReference type="PANTHER" id="PTHR46228">
    <property type="entry name" value="KELCH DOMAIN-CONTAINING PROTEIN"/>
    <property type="match status" value="1"/>
</dbReference>
<comment type="caution">
    <text evidence="3">The sequence shown here is derived from an EMBL/GenBank/DDBJ whole genome shotgun (WGS) entry which is preliminary data.</text>
</comment>
<dbReference type="SUPFAM" id="SSF50965">
    <property type="entry name" value="Galactose oxidase, central domain"/>
    <property type="match status" value="1"/>
</dbReference>
<keyword evidence="1" id="KW-0880">Kelch repeat</keyword>
<evidence type="ECO:0000313" key="3">
    <source>
        <dbReference type="EMBL" id="CAH3046796.1"/>
    </source>
</evidence>
<keyword evidence="2" id="KW-0677">Repeat</keyword>
<organism evidence="3 4">
    <name type="scientific">Porites evermanni</name>
    <dbReference type="NCBI Taxonomy" id="104178"/>
    <lineage>
        <taxon>Eukaryota</taxon>
        <taxon>Metazoa</taxon>
        <taxon>Cnidaria</taxon>
        <taxon>Anthozoa</taxon>
        <taxon>Hexacorallia</taxon>
        <taxon>Scleractinia</taxon>
        <taxon>Fungiina</taxon>
        <taxon>Poritidae</taxon>
        <taxon>Porites</taxon>
    </lineage>
</organism>
<dbReference type="Gene3D" id="2.120.10.80">
    <property type="entry name" value="Kelch-type beta propeller"/>
    <property type="match status" value="2"/>
</dbReference>
<dbReference type="InterPro" id="IPR015915">
    <property type="entry name" value="Kelch-typ_b-propeller"/>
</dbReference>
<dbReference type="PANTHER" id="PTHR46228:SF2">
    <property type="entry name" value="KELCH REPEAT PROTEIN (AFU_ORTHOLOGUE AFUA_4G14350)"/>
    <property type="match status" value="1"/>
</dbReference>
<keyword evidence="4" id="KW-1185">Reference proteome</keyword>
<sequence length="435" mass="48820">MTFVFPSINGRKPEERSGHVAVHYDGYIVVWGGYHRVRIDYHFENKRLEIHSSGDTLTLRFIGSPEHGPEVAFPGVHFVVDKYHHSNEVWLYCIETSTWKQIETSGEEPPPMSGSSACVMEGKSMFIFAGHCDGGPTSTVFVLDLKTFVWENLTSRIQGNPPSPRDKLCCWTHNDLILYFGGYGLAPDPERVDQSNGYFTFNSSGEEQFTDNRGWNSHLFVLDTSSLTWIQPKTKGRPPSPRAAQASAQIANMAYLFGGRHMERRRNDLHSLNMDTLEWSGSISTTGNVPQGRTWHSLSPASDKHLFLYGGFNNDQDALGDAYILDTSTMTWFQLTVPSNPSSPMTRMWHTACCTSLPGEVVIFGGCTSSVLDDDPNHTASILIFRFTPPRLNWLCADAIVNKYYSTISKQLKSLPKNLLASLFLHRRLKALGKI</sequence>
<dbReference type="InterPro" id="IPR011043">
    <property type="entry name" value="Gal_Oxase/kelch_b-propeller"/>
</dbReference>
<dbReference type="SUPFAM" id="SSF117281">
    <property type="entry name" value="Kelch motif"/>
    <property type="match status" value="1"/>
</dbReference>
<evidence type="ECO:0000256" key="2">
    <source>
        <dbReference type="ARBA" id="ARBA00022737"/>
    </source>
</evidence>
<evidence type="ECO:0000313" key="4">
    <source>
        <dbReference type="Proteomes" id="UP001159427"/>
    </source>
</evidence>
<dbReference type="Pfam" id="PF24681">
    <property type="entry name" value="Kelch_KLHDC2_KLHL20_DRC7"/>
    <property type="match status" value="1"/>
</dbReference>
<proteinExistence type="predicted"/>
<name>A0ABN8NFA4_9CNID</name>
<dbReference type="Proteomes" id="UP001159427">
    <property type="component" value="Unassembled WGS sequence"/>
</dbReference>